<reference evidence="2 3" key="1">
    <citation type="submission" date="2019-11" db="EMBL/GenBank/DDBJ databases">
        <authorList>
            <person name="Zheng R.K."/>
            <person name="Sun C.M."/>
        </authorList>
    </citation>
    <scope>NUCLEOTIDE SEQUENCE [LARGE SCALE GENOMIC DNA]</scope>
    <source>
        <strain evidence="2 3">SRB007</strain>
    </source>
</reference>
<keyword evidence="1" id="KW-1133">Transmembrane helix</keyword>
<dbReference type="Pfam" id="PF14333">
    <property type="entry name" value="DUF4389"/>
    <property type="match status" value="1"/>
</dbReference>
<name>A0A6I6JR15_9BACT</name>
<dbReference type="EMBL" id="CP046400">
    <property type="protein sequence ID" value="QGY40054.1"/>
    <property type="molecule type" value="Genomic_DNA"/>
</dbReference>
<protein>
    <submittedName>
        <fullName evidence="2">DUF4389 domain-containing protein</fullName>
    </submittedName>
</protein>
<organism evidence="2 3">
    <name type="scientific">Pseudodesulfovibrio cashew</name>
    <dbReference type="NCBI Taxonomy" id="2678688"/>
    <lineage>
        <taxon>Bacteria</taxon>
        <taxon>Pseudomonadati</taxon>
        <taxon>Thermodesulfobacteriota</taxon>
        <taxon>Desulfovibrionia</taxon>
        <taxon>Desulfovibrionales</taxon>
        <taxon>Desulfovibrionaceae</taxon>
    </lineage>
</organism>
<accession>A0A6I6JR15</accession>
<evidence type="ECO:0000313" key="3">
    <source>
        <dbReference type="Proteomes" id="UP000428328"/>
    </source>
</evidence>
<proteinExistence type="predicted"/>
<keyword evidence="1" id="KW-0812">Transmembrane</keyword>
<dbReference type="KEGG" id="psel:GM415_07910"/>
<feature type="transmembrane region" description="Helical" evidence="1">
    <location>
        <begin position="20"/>
        <end position="49"/>
    </location>
</feature>
<dbReference type="Proteomes" id="UP000428328">
    <property type="component" value="Chromosome"/>
</dbReference>
<dbReference type="AlphaFoldDB" id="A0A6I6JR15"/>
<keyword evidence="3" id="KW-1185">Reference proteome</keyword>
<evidence type="ECO:0000313" key="2">
    <source>
        <dbReference type="EMBL" id="QGY40054.1"/>
    </source>
</evidence>
<dbReference type="RefSeq" id="WP_158947278.1">
    <property type="nucleotide sequence ID" value="NZ_CP046400.1"/>
</dbReference>
<evidence type="ECO:0000256" key="1">
    <source>
        <dbReference type="SAM" id="Phobius"/>
    </source>
</evidence>
<sequence length="105" mass="12362">MSMTDRMTTASRTDILKRFAVTLVCMIFLEVTIMLVQLSVLFQYCYLLAAKRRSEPLRGFTNGLTQYGYRLMRYNTLSENRRPFPFNAYPEDGDCEPPTRQVQFR</sequence>
<keyword evidence="1" id="KW-0472">Membrane</keyword>
<gene>
    <name evidence="2" type="ORF">GM415_07910</name>
</gene>
<dbReference type="InterPro" id="IPR025498">
    <property type="entry name" value="DUF4389"/>
</dbReference>